<organism evidence="1 2">
    <name type="scientific">Papaver somniferum</name>
    <name type="common">Opium poppy</name>
    <dbReference type="NCBI Taxonomy" id="3469"/>
    <lineage>
        <taxon>Eukaryota</taxon>
        <taxon>Viridiplantae</taxon>
        <taxon>Streptophyta</taxon>
        <taxon>Embryophyta</taxon>
        <taxon>Tracheophyta</taxon>
        <taxon>Spermatophyta</taxon>
        <taxon>Magnoliopsida</taxon>
        <taxon>Ranunculales</taxon>
        <taxon>Papaveraceae</taxon>
        <taxon>Papaveroideae</taxon>
        <taxon>Papaver</taxon>
    </lineage>
</organism>
<proteinExistence type="predicted"/>
<reference evidence="1 2" key="1">
    <citation type="journal article" date="2018" name="Science">
        <title>The opium poppy genome and morphinan production.</title>
        <authorList>
            <person name="Guo L."/>
            <person name="Winzer T."/>
            <person name="Yang X."/>
            <person name="Li Y."/>
            <person name="Ning Z."/>
            <person name="He Z."/>
            <person name="Teodor R."/>
            <person name="Lu Y."/>
            <person name="Bowser T.A."/>
            <person name="Graham I.A."/>
            <person name="Ye K."/>
        </authorList>
    </citation>
    <scope>NUCLEOTIDE SEQUENCE [LARGE SCALE GENOMIC DNA]</scope>
    <source>
        <strain evidence="2">cv. HN1</strain>
        <tissue evidence="1">Leaves</tissue>
    </source>
</reference>
<evidence type="ECO:0000313" key="2">
    <source>
        <dbReference type="Proteomes" id="UP000316621"/>
    </source>
</evidence>
<protein>
    <submittedName>
        <fullName evidence="1">Uncharacterized protein</fullName>
    </submittedName>
</protein>
<sequence length="183" mass="21002">MKMNKMVQSRLNFSDLVDAPVAMNREWGKKHTRNKDLFFSQEKQESLCVMLRKFKFWKIGYFEKQRGEVQGPVGGIMTECNSEAPVEHVLSLENAPKQNSNKRKERNVASFFPPMMMVPSYASFLADTIFTVPALQSCCNYGECSVSGSAKRLVKGALQEATKKREMRYSDVKKMDCRICRSF</sequence>
<gene>
    <name evidence="1" type="ORF">C5167_013929</name>
</gene>
<dbReference type="STRING" id="3469.A0A4Y7J1R6"/>
<accession>A0A4Y7J1R6</accession>
<evidence type="ECO:0000313" key="1">
    <source>
        <dbReference type="EMBL" id="RZC55073.1"/>
    </source>
</evidence>
<dbReference type="Gramene" id="RZC55073">
    <property type="protein sequence ID" value="RZC55073"/>
    <property type="gene ID" value="C5167_013929"/>
</dbReference>
<dbReference type="AlphaFoldDB" id="A0A4Y7J1R6"/>
<keyword evidence="2" id="KW-1185">Reference proteome</keyword>
<dbReference type="EMBL" id="CM010717">
    <property type="protein sequence ID" value="RZC55073.1"/>
    <property type="molecule type" value="Genomic_DNA"/>
</dbReference>
<name>A0A4Y7J1R6_PAPSO</name>
<dbReference type="Proteomes" id="UP000316621">
    <property type="component" value="Chromosome 3"/>
</dbReference>